<keyword evidence="2" id="KW-1185">Reference proteome</keyword>
<sequence length="228" mass="26997">MNREDIYKAIKNRVELEGFKISKIDSDSIKIDLISEEFQVYSSIRWQFHKFITPQGIDFRNVLFEEYFNQILNKELLKFNYDYSVGFVFKTFIKDFDSSAIEINSEIELENYINKIVTNLLFHKKEIFPKLLDINFLAEYIGAVSFERKAERSVGGKFPVHLFKKIAILKLGGQNERYLEYKEGTLDLIKSYAIRKPEKYLPSFREGFDKLILHLENEENPFDNLTLT</sequence>
<dbReference type="EMBL" id="JACATN010000004">
    <property type="protein sequence ID" value="MBT2162789.1"/>
    <property type="molecule type" value="Genomic_DNA"/>
</dbReference>
<reference evidence="1 2" key="1">
    <citation type="submission" date="2020-06" db="EMBL/GenBank/DDBJ databases">
        <authorList>
            <person name="Isaeva M.P."/>
            <person name="Chernysheva N.Y."/>
        </authorList>
    </citation>
    <scope>NUCLEOTIDE SEQUENCE [LARGE SCALE GENOMIC DNA]</scope>
    <source>
        <strain evidence="1 2">KMM 6746</strain>
    </source>
</reference>
<dbReference type="Proteomes" id="UP000740413">
    <property type="component" value="Unassembled WGS sequence"/>
</dbReference>
<reference evidence="2" key="2">
    <citation type="submission" date="2023-07" db="EMBL/GenBank/DDBJ databases">
        <title>Zobellia barbeyronii sp. nov., a new marine flavobacterium, isolated from green and red algae.</title>
        <authorList>
            <person name="Nedashkovskaya O.I."/>
            <person name="Otstavnykh N."/>
            <person name="Zhukova N."/>
            <person name="Guzev K."/>
            <person name="Chausova V."/>
            <person name="Tekutyeva L."/>
            <person name="Mikhailov V."/>
            <person name="Isaeva M."/>
        </authorList>
    </citation>
    <scope>NUCLEOTIDE SEQUENCE [LARGE SCALE GENOMIC DNA]</scope>
    <source>
        <strain evidence="2">KMM 6746</strain>
    </source>
</reference>
<proteinExistence type="predicted"/>
<name>A0ABS5WHB6_9FLAO</name>
<evidence type="ECO:0000313" key="1">
    <source>
        <dbReference type="EMBL" id="MBT2162789.1"/>
    </source>
</evidence>
<gene>
    <name evidence="1" type="ORF">HW347_16085</name>
</gene>
<comment type="caution">
    <text evidence="1">The sequence shown here is derived from an EMBL/GenBank/DDBJ whole genome shotgun (WGS) entry which is preliminary data.</text>
</comment>
<dbReference type="RefSeq" id="WP_214612762.1">
    <property type="nucleotide sequence ID" value="NZ_JACATN010000004.1"/>
</dbReference>
<accession>A0ABS5WHB6</accession>
<evidence type="ECO:0000313" key="2">
    <source>
        <dbReference type="Proteomes" id="UP000740413"/>
    </source>
</evidence>
<organism evidence="1 2">
    <name type="scientific">Zobellia barbeyronii</name>
    <dbReference type="NCBI Taxonomy" id="2748009"/>
    <lineage>
        <taxon>Bacteria</taxon>
        <taxon>Pseudomonadati</taxon>
        <taxon>Bacteroidota</taxon>
        <taxon>Flavobacteriia</taxon>
        <taxon>Flavobacteriales</taxon>
        <taxon>Flavobacteriaceae</taxon>
        <taxon>Zobellia</taxon>
    </lineage>
</organism>
<protein>
    <submittedName>
        <fullName evidence="1">Uncharacterized protein</fullName>
    </submittedName>
</protein>